<keyword evidence="4" id="KW-0804">Transcription</keyword>
<dbReference type="Proteomes" id="UP000184085">
    <property type="component" value="Unassembled WGS sequence"/>
</dbReference>
<reference evidence="7" key="1">
    <citation type="submission" date="2016-09" db="EMBL/GenBank/DDBJ databases">
        <authorList>
            <person name="Wibberg D."/>
        </authorList>
    </citation>
    <scope>NUCLEOTIDE SEQUENCE [LARGE SCALE GENOMIC DNA]</scope>
</reference>
<accession>A0A1M4MWC3</accession>
<evidence type="ECO:0000313" key="7">
    <source>
        <dbReference type="Proteomes" id="UP000184085"/>
    </source>
</evidence>
<comment type="similarity">
    <text evidence="1">Belongs to the LysR transcriptional regulatory family.</text>
</comment>
<dbReference type="RefSeq" id="WP_338065292.1">
    <property type="nucleotide sequence ID" value="NZ_FMJB01000040.1"/>
</dbReference>
<evidence type="ECO:0000256" key="3">
    <source>
        <dbReference type="ARBA" id="ARBA00023125"/>
    </source>
</evidence>
<dbReference type="InterPro" id="IPR050389">
    <property type="entry name" value="LysR-type_TF"/>
</dbReference>
<keyword evidence="7" id="KW-1185">Reference proteome</keyword>
<gene>
    <name evidence="6" type="primary">lysR-like</name>
    <name evidence="6" type="ORF">KARMA_0994</name>
</gene>
<dbReference type="InterPro" id="IPR037402">
    <property type="entry name" value="YidZ_PBP2"/>
</dbReference>
<dbReference type="InterPro" id="IPR036390">
    <property type="entry name" value="WH_DNA-bd_sf"/>
</dbReference>
<dbReference type="InterPro" id="IPR036388">
    <property type="entry name" value="WH-like_DNA-bd_sf"/>
</dbReference>
<dbReference type="PANTHER" id="PTHR30118">
    <property type="entry name" value="HTH-TYPE TRANSCRIPTIONAL REGULATOR LEUO-RELATED"/>
    <property type="match status" value="1"/>
</dbReference>
<sequence>MINFATLDLNLLRILDALLIEGSTTRAGQRVGLSQPAISAALGRLRHALNDDLFLRRGNRLDPTEYARQIEEPLRLALEQLESALTGPLQFDPTVATDTFKLSGSDFFAEMLMPRLADTVYRRAPYMRVQLVDLVPDSYVDTLERYSVDAALIPDTDVPDWIEKRPLFLSGWAVVARTGNRRLASLGLQSGDTIPIDTFCDMGHVLFSPEGNLRAMGDAALSKVGRERRVVMTMPVFSGVYRAVSESELIAILPIQLAQTVAPYAGLTVYKAPIEIPTVQIVMIWHRRYSNSPAHVWVRDLIAELLAPLDAMHW</sequence>
<protein>
    <submittedName>
        <fullName evidence="6">LysR family transcriptional regulator</fullName>
    </submittedName>
</protein>
<organism evidence="6 7">
    <name type="scientific">Donghicola eburneus</name>
    <dbReference type="NCBI Taxonomy" id="393278"/>
    <lineage>
        <taxon>Bacteria</taxon>
        <taxon>Pseudomonadati</taxon>
        <taxon>Pseudomonadota</taxon>
        <taxon>Alphaproteobacteria</taxon>
        <taxon>Rhodobacterales</taxon>
        <taxon>Roseobacteraceae</taxon>
        <taxon>Donghicola</taxon>
    </lineage>
</organism>
<dbReference type="AlphaFoldDB" id="A0A1M4MWC3"/>
<evidence type="ECO:0000256" key="1">
    <source>
        <dbReference type="ARBA" id="ARBA00009437"/>
    </source>
</evidence>
<evidence type="ECO:0000313" key="6">
    <source>
        <dbReference type="EMBL" id="SCM66812.1"/>
    </source>
</evidence>
<dbReference type="InterPro" id="IPR000847">
    <property type="entry name" value="LysR_HTH_N"/>
</dbReference>
<dbReference type="CDD" id="cd08417">
    <property type="entry name" value="PBP2_Nitroaromatics_like"/>
    <property type="match status" value="1"/>
</dbReference>
<proteinExistence type="inferred from homology"/>
<dbReference type="SUPFAM" id="SSF46785">
    <property type="entry name" value="Winged helix' DNA-binding domain"/>
    <property type="match status" value="1"/>
</dbReference>
<dbReference type="InterPro" id="IPR005119">
    <property type="entry name" value="LysR_subst-bd"/>
</dbReference>
<dbReference type="Gene3D" id="3.40.190.10">
    <property type="entry name" value="Periplasmic binding protein-like II"/>
    <property type="match status" value="2"/>
</dbReference>
<evidence type="ECO:0000256" key="2">
    <source>
        <dbReference type="ARBA" id="ARBA00023015"/>
    </source>
</evidence>
<evidence type="ECO:0000259" key="5">
    <source>
        <dbReference type="PROSITE" id="PS50931"/>
    </source>
</evidence>
<dbReference type="EMBL" id="FMJB01000040">
    <property type="protein sequence ID" value="SCM66812.1"/>
    <property type="molecule type" value="Genomic_DNA"/>
</dbReference>
<dbReference type="Gene3D" id="1.10.10.10">
    <property type="entry name" value="Winged helix-like DNA-binding domain superfamily/Winged helix DNA-binding domain"/>
    <property type="match status" value="1"/>
</dbReference>
<evidence type="ECO:0000256" key="4">
    <source>
        <dbReference type="ARBA" id="ARBA00023163"/>
    </source>
</evidence>
<dbReference type="PANTHER" id="PTHR30118:SF15">
    <property type="entry name" value="TRANSCRIPTIONAL REGULATORY PROTEIN"/>
    <property type="match status" value="1"/>
</dbReference>
<dbReference type="PROSITE" id="PS50931">
    <property type="entry name" value="HTH_LYSR"/>
    <property type="match status" value="1"/>
</dbReference>
<keyword evidence="3" id="KW-0238">DNA-binding</keyword>
<feature type="domain" description="HTH lysR-type" evidence="5">
    <location>
        <begin position="7"/>
        <end position="64"/>
    </location>
</feature>
<dbReference type="SUPFAM" id="SSF53850">
    <property type="entry name" value="Periplasmic binding protein-like II"/>
    <property type="match status" value="1"/>
</dbReference>
<name>A0A1M4MWC3_9RHOB</name>
<keyword evidence="2" id="KW-0805">Transcription regulation</keyword>
<dbReference type="GO" id="GO:0003677">
    <property type="term" value="F:DNA binding"/>
    <property type="evidence" value="ECO:0007669"/>
    <property type="project" value="UniProtKB-KW"/>
</dbReference>
<dbReference type="GO" id="GO:0003700">
    <property type="term" value="F:DNA-binding transcription factor activity"/>
    <property type="evidence" value="ECO:0007669"/>
    <property type="project" value="InterPro"/>
</dbReference>
<dbReference type="PRINTS" id="PR00039">
    <property type="entry name" value="HTHLYSR"/>
</dbReference>
<dbReference type="Pfam" id="PF00126">
    <property type="entry name" value="HTH_1"/>
    <property type="match status" value="1"/>
</dbReference>
<dbReference type="Pfam" id="PF03466">
    <property type="entry name" value="LysR_substrate"/>
    <property type="match status" value="1"/>
</dbReference>